<evidence type="ECO:0000256" key="7">
    <source>
        <dbReference type="SAM" id="Phobius"/>
    </source>
</evidence>
<dbReference type="FunFam" id="2.60.370.10:FF:000001">
    <property type="entry name" value="COX11 cytochrome c oxidase assembly homolog"/>
    <property type="match status" value="1"/>
</dbReference>
<dbReference type="PANTHER" id="PTHR21320">
    <property type="entry name" value="CYTOCHROME C OXIDASE ASSEMBLY PROTEIN COX11-RELATED"/>
    <property type="match status" value="1"/>
</dbReference>
<dbReference type="InterPro" id="IPR023471">
    <property type="entry name" value="CtaG/Cox11_dom_sf"/>
</dbReference>
<dbReference type="InterPro" id="IPR007533">
    <property type="entry name" value="Cyt_c_oxidase_assmbl_CtaG"/>
</dbReference>
<keyword evidence="5 7" id="KW-0472">Membrane</keyword>
<evidence type="ECO:0000256" key="6">
    <source>
        <dbReference type="SAM" id="MobiDB-lite"/>
    </source>
</evidence>
<dbReference type="Gene3D" id="2.60.370.10">
    <property type="entry name" value="Ctag/Cox11"/>
    <property type="match status" value="1"/>
</dbReference>
<feature type="transmembrane region" description="Helical" evidence="7">
    <location>
        <begin position="78"/>
        <end position="99"/>
    </location>
</feature>
<evidence type="ECO:0000256" key="3">
    <source>
        <dbReference type="ARBA" id="ARBA00022692"/>
    </source>
</evidence>
<gene>
    <name evidence="8" type="ORF">TOLI1172_LOCUS9933</name>
</gene>
<keyword evidence="3 7" id="KW-0812">Transmembrane</keyword>
<dbReference type="Pfam" id="PF04442">
    <property type="entry name" value="CtaG_Cox11"/>
    <property type="match status" value="1"/>
</dbReference>
<name>A0A7S0ZLE9_9RHOD</name>
<dbReference type="PANTHER" id="PTHR21320:SF3">
    <property type="entry name" value="CYTOCHROME C OXIDASE ASSEMBLY PROTEIN COX11, MITOCHONDRIAL-RELATED"/>
    <property type="match status" value="1"/>
</dbReference>
<evidence type="ECO:0000256" key="5">
    <source>
        <dbReference type="ARBA" id="ARBA00023136"/>
    </source>
</evidence>
<protein>
    <recommendedName>
        <fullName evidence="9">Cytochrome c oxidase assembly protein COX11</fullName>
    </recommendedName>
</protein>
<evidence type="ECO:0000256" key="2">
    <source>
        <dbReference type="ARBA" id="ARBA00004243"/>
    </source>
</evidence>
<dbReference type="SUPFAM" id="SSF110111">
    <property type="entry name" value="Ctag/Cox11"/>
    <property type="match status" value="1"/>
</dbReference>
<organism evidence="8">
    <name type="scientific">Timspurckia oligopyrenoides</name>
    <dbReference type="NCBI Taxonomy" id="708627"/>
    <lineage>
        <taxon>Eukaryota</taxon>
        <taxon>Rhodophyta</taxon>
        <taxon>Bangiophyceae</taxon>
        <taxon>Porphyridiales</taxon>
        <taxon>Porphyridiaceae</taxon>
        <taxon>Timspurckia</taxon>
    </lineage>
</organism>
<sequence length="288" mass="31654">MNMSSVWSRICARGVANRNATSHQHIGFWNGGRSSSGMKSTDCRSFRSGQVQTKKTVPNYERPSTYPKMTDETKDKNSAFAAWGAVAVLGTIAVSYASVPLYRLFCQATGFGGTIQVSGDSTESPQFYTQVASTTARTDMPPIKITFCSDAAASMPWKFVPLQRQATVLVGETALAFYNAKNLTDEAITGVATYNVTPNKAGIYFNKIQCFCFEEQRLKPYEEIDMPVFFFIDPEFLDDPRMNDVTNITLSYTFFRAEDVDPAILQAQAASAWTPPSASNPVPVPQAA</sequence>
<dbReference type="NCBIfam" id="NF003465">
    <property type="entry name" value="PRK05089.1"/>
    <property type="match status" value="1"/>
</dbReference>
<dbReference type="GO" id="GO:0005743">
    <property type="term" value="C:mitochondrial inner membrane"/>
    <property type="evidence" value="ECO:0007669"/>
    <property type="project" value="UniProtKB-SubCell"/>
</dbReference>
<reference evidence="8" key="1">
    <citation type="submission" date="2021-01" db="EMBL/GenBank/DDBJ databases">
        <authorList>
            <person name="Corre E."/>
            <person name="Pelletier E."/>
            <person name="Niang G."/>
            <person name="Scheremetjew M."/>
            <person name="Finn R."/>
            <person name="Kale V."/>
            <person name="Holt S."/>
            <person name="Cochrane G."/>
            <person name="Meng A."/>
            <person name="Brown T."/>
            <person name="Cohen L."/>
        </authorList>
    </citation>
    <scope>NUCLEOTIDE SEQUENCE</scope>
    <source>
        <strain evidence="8">CCMP3278</strain>
    </source>
</reference>
<comment type="function">
    <text evidence="1">Exerts its effect at some terminal stage of cytochrome c oxidase synthesis, probably by being involved in the insertion of the copper B into subunit I.</text>
</comment>
<dbReference type="HAMAP" id="MF_00155">
    <property type="entry name" value="CtaG"/>
    <property type="match status" value="1"/>
</dbReference>
<dbReference type="GO" id="GO:0005507">
    <property type="term" value="F:copper ion binding"/>
    <property type="evidence" value="ECO:0007669"/>
    <property type="project" value="InterPro"/>
</dbReference>
<evidence type="ECO:0000313" key="8">
    <source>
        <dbReference type="EMBL" id="CAD8825533.1"/>
    </source>
</evidence>
<dbReference type="AlphaFoldDB" id="A0A7S0ZLE9"/>
<feature type="region of interest" description="Disordered" evidence="6">
    <location>
        <begin position="31"/>
        <end position="54"/>
    </location>
</feature>
<evidence type="ECO:0000256" key="4">
    <source>
        <dbReference type="ARBA" id="ARBA00022989"/>
    </source>
</evidence>
<proteinExistence type="inferred from homology"/>
<dbReference type="EMBL" id="HBFP01013731">
    <property type="protein sequence ID" value="CAD8825533.1"/>
    <property type="molecule type" value="Transcribed_RNA"/>
</dbReference>
<evidence type="ECO:0008006" key="9">
    <source>
        <dbReference type="Google" id="ProtNLM"/>
    </source>
</evidence>
<comment type="subcellular location">
    <subcellularLocation>
        <location evidence="2">Mitochondrion inner membrane</location>
        <topology evidence="2">Single-pass membrane protein</topology>
        <orientation evidence="2">Intermembrane side</orientation>
    </subcellularLocation>
</comment>
<evidence type="ECO:0000256" key="1">
    <source>
        <dbReference type="ARBA" id="ARBA00004007"/>
    </source>
</evidence>
<accession>A0A7S0ZLE9</accession>
<keyword evidence="4 7" id="KW-1133">Transmembrane helix</keyword>